<dbReference type="Gene3D" id="1.20.1330.10">
    <property type="entry name" value="f41 fragment of flagellin, N-terminal domain"/>
    <property type="match status" value="1"/>
</dbReference>
<dbReference type="AlphaFoldDB" id="K2M896"/>
<comment type="caution">
    <text evidence="6">The sequence shown here is derived from an EMBL/GenBank/DDBJ whole genome shotgun (WGS) entry which is preliminary data.</text>
</comment>
<reference evidence="6 7" key="1">
    <citation type="journal article" date="2012" name="J. Bacteriol.">
        <title>Genome Sequence of Nitratireductor pacificus Type Strain pht-3B.</title>
        <authorList>
            <person name="Lai Q."/>
            <person name="Li G."/>
            <person name="Shao Z."/>
        </authorList>
    </citation>
    <scope>NUCLEOTIDE SEQUENCE [LARGE SCALE GENOMIC DNA]</scope>
    <source>
        <strain evidence="7">pht-3B</strain>
    </source>
</reference>
<keyword evidence="2 3" id="KW-0975">Bacterial flagellum</keyword>
<evidence type="ECO:0000256" key="3">
    <source>
        <dbReference type="RuleBase" id="RU362073"/>
    </source>
</evidence>
<organism evidence="6 7">
    <name type="scientific">Nitratireductor pacificus pht-3B</name>
    <dbReference type="NCBI Taxonomy" id="391937"/>
    <lineage>
        <taxon>Bacteria</taxon>
        <taxon>Pseudomonadati</taxon>
        <taxon>Pseudomonadota</taxon>
        <taxon>Alphaproteobacteria</taxon>
        <taxon>Hyphomicrobiales</taxon>
        <taxon>Phyllobacteriaceae</taxon>
        <taxon>Nitratireductor</taxon>
    </lineage>
</organism>
<evidence type="ECO:0000256" key="1">
    <source>
        <dbReference type="ARBA" id="ARBA00005709"/>
    </source>
</evidence>
<dbReference type="InterPro" id="IPR001492">
    <property type="entry name" value="Flagellin"/>
</dbReference>
<sequence>MKTSFISSLAMSQTLRYQVMRMQAELAQRTKESNTATVADVGIALGGHAGRNLSMHRDIERLGGLIDSNALAANRLKATQDTMTKIGDLGQSLLASLTASNSGVDQIAIARAEAERVLKTMTGLLNTNLNGEYLFSGINTDVKPVGDFFDPASPAKTAFDAAFFAKFGFAQTDPAAAGISAADMDDFLTNYAEPQFLGAGWQTNWSSASDQKITTRIALNETAETSVTANEPGLRKLAMAAASLSDLLNGQLGDAARGVLYERALTLVGEAVADIANAQAKAGIAENRIEDASTRTSSQIDLFKSLIKDTEGVDPYEAVTRVNELVAQLDASYALTARLQQLSLLNYLR</sequence>
<dbReference type="InterPro" id="IPR046358">
    <property type="entry name" value="Flagellin_C"/>
</dbReference>
<keyword evidence="3" id="KW-0964">Secreted</keyword>
<dbReference type="STRING" id="391937.NA2_19583"/>
<dbReference type="GO" id="GO:0009288">
    <property type="term" value="C:bacterial-type flagellum"/>
    <property type="evidence" value="ECO:0007669"/>
    <property type="project" value="UniProtKB-SubCell"/>
</dbReference>
<dbReference type="PATRIC" id="fig|391937.3.peg.4018"/>
<keyword evidence="6" id="KW-0282">Flagellum</keyword>
<evidence type="ECO:0000259" key="5">
    <source>
        <dbReference type="Pfam" id="PF00700"/>
    </source>
</evidence>
<comment type="subcellular location">
    <subcellularLocation>
        <location evidence="3">Secreted</location>
    </subcellularLocation>
    <subcellularLocation>
        <location evidence="3">Bacterial flagellum</location>
    </subcellularLocation>
</comment>
<dbReference type="Pfam" id="PF00669">
    <property type="entry name" value="Flagellin_N"/>
    <property type="match status" value="1"/>
</dbReference>
<dbReference type="eggNOG" id="COG1344">
    <property type="taxonomic scope" value="Bacteria"/>
</dbReference>
<name>K2M896_9HYPH</name>
<dbReference type="InterPro" id="IPR001029">
    <property type="entry name" value="Flagellin_N"/>
</dbReference>
<feature type="domain" description="Flagellin N-terminal" evidence="4">
    <location>
        <begin position="6"/>
        <end position="140"/>
    </location>
</feature>
<dbReference type="OrthoDB" id="8004955at2"/>
<proteinExistence type="inferred from homology"/>
<gene>
    <name evidence="6" type="primary">flgL</name>
    <name evidence="6" type="ORF">NA2_19583</name>
</gene>
<evidence type="ECO:0000259" key="4">
    <source>
        <dbReference type="Pfam" id="PF00669"/>
    </source>
</evidence>
<accession>K2M896</accession>
<protein>
    <recommendedName>
        <fullName evidence="3">Flagellin</fullName>
    </recommendedName>
</protein>
<dbReference type="PANTHER" id="PTHR42792">
    <property type="entry name" value="FLAGELLIN"/>
    <property type="match status" value="1"/>
</dbReference>
<dbReference type="NCBIfam" id="NF004669">
    <property type="entry name" value="PRK06008.1"/>
    <property type="match status" value="1"/>
</dbReference>
<dbReference type="GO" id="GO:0005576">
    <property type="term" value="C:extracellular region"/>
    <property type="evidence" value="ECO:0007669"/>
    <property type="project" value="UniProtKB-SubCell"/>
</dbReference>
<evidence type="ECO:0000313" key="6">
    <source>
        <dbReference type="EMBL" id="EKF17135.1"/>
    </source>
</evidence>
<dbReference type="Proteomes" id="UP000006786">
    <property type="component" value="Unassembled WGS sequence"/>
</dbReference>
<dbReference type="GO" id="GO:0005198">
    <property type="term" value="F:structural molecule activity"/>
    <property type="evidence" value="ECO:0007669"/>
    <property type="project" value="UniProtKB-UniRule"/>
</dbReference>
<evidence type="ECO:0000256" key="2">
    <source>
        <dbReference type="ARBA" id="ARBA00023143"/>
    </source>
</evidence>
<dbReference type="RefSeq" id="WP_008598989.1">
    <property type="nucleotide sequence ID" value="NZ_AMRM01000029.1"/>
</dbReference>
<comment type="similarity">
    <text evidence="1 3">Belongs to the bacterial flagellin family.</text>
</comment>
<dbReference type="PANTHER" id="PTHR42792:SF1">
    <property type="entry name" value="FLAGELLAR HOOK-ASSOCIATED PROTEIN 3"/>
    <property type="match status" value="1"/>
</dbReference>
<dbReference type="Pfam" id="PF00700">
    <property type="entry name" value="Flagellin_C"/>
    <property type="match status" value="1"/>
</dbReference>
<keyword evidence="6" id="KW-0969">Cilium</keyword>
<dbReference type="SUPFAM" id="SSF64518">
    <property type="entry name" value="Phase 1 flagellin"/>
    <property type="match status" value="1"/>
</dbReference>
<evidence type="ECO:0000313" key="7">
    <source>
        <dbReference type="Proteomes" id="UP000006786"/>
    </source>
</evidence>
<dbReference type="EMBL" id="AMRM01000029">
    <property type="protein sequence ID" value="EKF17135.1"/>
    <property type="molecule type" value="Genomic_DNA"/>
</dbReference>
<keyword evidence="7" id="KW-1185">Reference proteome</keyword>
<feature type="domain" description="Flagellin C-terminal" evidence="5">
    <location>
        <begin position="266"/>
        <end position="348"/>
    </location>
</feature>
<comment type="function">
    <text evidence="3">Flagellin is the subunit protein which polymerizes to form the filaments of bacterial flagella.</text>
</comment>
<keyword evidence="6" id="KW-0966">Cell projection</keyword>